<sequence length="222" mass="24583">MALMKSKEIPKGAVVIDEFEATVYAWDLVNNWKSVKDKWALEYGPFVLGGINALSGVLINSHYRSKLKLGNYGYFASVIPISVMPGLMTPALHRHLVSTDILLMKSACPICYEMRATAIQLGLGIAYPMVLAPLTGLMLASRYSTARMPSLFEGPRVVLKFVHKLTRPFTGTLTAIAIFQSVAAAILTHFEMKNNFTLRHKIEEIERRLIAERAERGGGVNS</sequence>
<keyword evidence="3 6" id="KW-1133">Transmembrane helix</keyword>
<feature type="transmembrane region" description="Helical" evidence="6">
    <location>
        <begin position="72"/>
        <end position="92"/>
    </location>
</feature>
<comment type="subcellular location">
    <subcellularLocation>
        <location evidence="1">Mitochondrion membrane</location>
        <topology evidence="1">Multi-pass membrane protein</topology>
    </subcellularLocation>
</comment>
<evidence type="ECO:0000256" key="3">
    <source>
        <dbReference type="ARBA" id="ARBA00022989"/>
    </source>
</evidence>
<dbReference type="GO" id="GO:0032981">
    <property type="term" value="P:mitochondrial respiratory chain complex I assembly"/>
    <property type="evidence" value="ECO:0007669"/>
    <property type="project" value="TreeGrafter"/>
</dbReference>
<evidence type="ECO:0008006" key="9">
    <source>
        <dbReference type="Google" id="ProtNLM"/>
    </source>
</evidence>
<evidence type="ECO:0000256" key="5">
    <source>
        <dbReference type="ARBA" id="ARBA00023136"/>
    </source>
</evidence>
<evidence type="ECO:0000313" key="7">
    <source>
        <dbReference type="EMBL" id="KAG6462651.1"/>
    </source>
</evidence>
<feature type="transmembrane region" description="Helical" evidence="6">
    <location>
        <begin position="119"/>
        <end position="140"/>
    </location>
</feature>
<dbReference type="PANTHER" id="PTHR16296:SF2">
    <property type="entry name" value="TRANSMEMBRANE PROTEIN 126A"/>
    <property type="match status" value="1"/>
</dbReference>
<dbReference type="PANTHER" id="PTHR16296">
    <property type="entry name" value="UNCHARACTERIZED HYPOTHALAMUS PROTEIN HT007"/>
    <property type="match status" value="1"/>
</dbReference>
<dbReference type="AlphaFoldDB" id="A0A922CYF0"/>
<evidence type="ECO:0000256" key="2">
    <source>
        <dbReference type="ARBA" id="ARBA00022692"/>
    </source>
</evidence>
<dbReference type="OrthoDB" id="6234762at2759"/>
<dbReference type="InterPro" id="IPR009801">
    <property type="entry name" value="TMEM126"/>
</dbReference>
<evidence type="ECO:0000256" key="1">
    <source>
        <dbReference type="ARBA" id="ARBA00004225"/>
    </source>
</evidence>
<reference evidence="7" key="2">
    <citation type="submission" date="2020-12" db="EMBL/GenBank/DDBJ databases">
        <authorList>
            <person name="Kanost M."/>
        </authorList>
    </citation>
    <scope>NUCLEOTIDE SEQUENCE</scope>
</reference>
<feature type="transmembrane region" description="Helical" evidence="6">
    <location>
        <begin position="169"/>
        <end position="190"/>
    </location>
</feature>
<dbReference type="Pfam" id="PF07114">
    <property type="entry name" value="TMEM126"/>
    <property type="match status" value="1"/>
</dbReference>
<evidence type="ECO:0000256" key="4">
    <source>
        <dbReference type="ARBA" id="ARBA00023128"/>
    </source>
</evidence>
<keyword evidence="8" id="KW-1185">Reference proteome</keyword>
<name>A0A922CYF0_MANSE</name>
<keyword evidence="2 6" id="KW-0812">Transmembrane</keyword>
<organism evidence="7 8">
    <name type="scientific">Manduca sexta</name>
    <name type="common">Tobacco hawkmoth</name>
    <name type="synonym">Tobacco hornworm</name>
    <dbReference type="NCBI Taxonomy" id="7130"/>
    <lineage>
        <taxon>Eukaryota</taxon>
        <taxon>Metazoa</taxon>
        <taxon>Ecdysozoa</taxon>
        <taxon>Arthropoda</taxon>
        <taxon>Hexapoda</taxon>
        <taxon>Insecta</taxon>
        <taxon>Pterygota</taxon>
        <taxon>Neoptera</taxon>
        <taxon>Endopterygota</taxon>
        <taxon>Lepidoptera</taxon>
        <taxon>Glossata</taxon>
        <taxon>Ditrysia</taxon>
        <taxon>Bombycoidea</taxon>
        <taxon>Sphingidae</taxon>
        <taxon>Sphinginae</taxon>
        <taxon>Sphingini</taxon>
        <taxon>Manduca</taxon>
    </lineage>
</organism>
<dbReference type="EMBL" id="JH668874">
    <property type="protein sequence ID" value="KAG6462651.1"/>
    <property type="molecule type" value="Genomic_DNA"/>
</dbReference>
<feature type="transmembrane region" description="Helical" evidence="6">
    <location>
        <begin position="43"/>
        <end position="60"/>
    </location>
</feature>
<proteinExistence type="predicted"/>
<gene>
    <name evidence="7" type="ORF">O3G_MSEX013390</name>
</gene>
<keyword evidence="5 6" id="KW-0472">Membrane</keyword>
<evidence type="ECO:0000256" key="6">
    <source>
        <dbReference type="SAM" id="Phobius"/>
    </source>
</evidence>
<accession>A0A922CYF0</accession>
<reference evidence="7" key="1">
    <citation type="journal article" date="2016" name="Insect Biochem. Mol. Biol.">
        <title>Multifaceted biological insights from a draft genome sequence of the tobacco hornworm moth, Manduca sexta.</title>
        <authorList>
            <person name="Kanost M.R."/>
            <person name="Arrese E.L."/>
            <person name="Cao X."/>
            <person name="Chen Y.R."/>
            <person name="Chellapilla S."/>
            <person name="Goldsmith M.R."/>
            <person name="Grosse-Wilde E."/>
            <person name="Heckel D.G."/>
            <person name="Herndon N."/>
            <person name="Jiang H."/>
            <person name="Papanicolaou A."/>
            <person name="Qu J."/>
            <person name="Soulages J.L."/>
            <person name="Vogel H."/>
            <person name="Walters J."/>
            <person name="Waterhouse R.M."/>
            <person name="Ahn S.J."/>
            <person name="Almeida F.C."/>
            <person name="An C."/>
            <person name="Aqrawi P."/>
            <person name="Bretschneider A."/>
            <person name="Bryant W.B."/>
            <person name="Bucks S."/>
            <person name="Chao H."/>
            <person name="Chevignon G."/>
            <person name="Christen J.M."/>
            <person name="Clarke D.F."/>
            <person name="Dittmer N.T."/>
            <person name="Ferguson L.C.F."/>
            <person name="Garavelou S."/>
            <person name="Gordon K.H.J."/>
            <person name="Gunaratna R.T."/>
            <person name="Han Y."/>
            <person name="Hauser F."/>
            <person name="He Y."/>
            <person name="Heidel-Fischer H."/>
            <person name="Hirsh A."/>
            <person name="Hu Y."/>
            <person name="Jiang H."/>
            <person name="Kalra D."/>
            <person name="Klinner C."/>
            <person name="Konig C."/>
            <person name="Kovar C."/>
            <person name="Kroll A.R."/>
            <person name="Kuwar S.S."/>
            <person name="Lee S.L."/>
            <person name="Lehman R."/>
            <person name="Li K."/>
            <person name="Li Z."/>
            <person name="Liang H."/>
            <person name="Lovelace S."/>
            <person name="Lu Z."/>
            <person name="Mansfield J.H."/>
            <person name="McCulloch K.J."/>
            <person name="Mathew T."/>
            <person name="Morton B."/>
            <person name="Muzny D.M."/>
            <person name="Neunemann D."/>
            <person name="Ongeri F."/>
            <person name="Pauchet Y."/>
            <person name="Pu L.L."/>
            <person name="Pyrousis I."/>
            <person name="Rao X.J."/>
            <person name="Redding A."/>
            <person name="Roesel C."/>
            <person name="Sanchez-Gracia A."/>
            <person name="Schaack S."/>
            <person name="Shukla A."/>
            <person name="Tetreau G."/>
            <person name="Wang Y."/>
            <person name="Xiong G.H."/>
            <person name="Traut W."/>
            <person name="Walsh T.K."/>
            <person name="Worley K.C."/>
            <person name="Wu D."/>
            <person name="Wu W."/>
            <person name="Wu Y.Q."/>
            <person name="Zhang X."/>
            <person name="Zou Z."/>
            <person name="Zucker H."/>
            <person name="Briscoe A.D."/>
            <person name="Burmester T."/>
            <person name="Clem R.J."/>
            <person name="Feyereisen R."/>
            <person name="Grimmelikhuijzen C.J.P."/>
            <person name="Hamodrakas S.J."/>
            <person name="Hansson B.S."/>
            <person name="Huguet E."/>
            <person name="Jermiin L.S."/>
            <person name="Lan Q."/>
            <person name="Lehman H.K."/>
            <person name="Lorenzen M."/>
            <person name="Merzendorfer H."/>
            <person name="Michalopoulos I."/>
            <person name="Morton D.B."/>
            <person name="Muthukrishnan S."/>
            <person name="Oakeshott J.G."/>
            <person name="Palmer W."/>
            <person name="Park Y."/>
            <person name="Passarelli A.L."/>
            <person name="Rozas J."/>
            <person name="Schwartz L.M."/>
            <person name="Smith W."/>
            <person name="Southgate A."/>
            <person name="Vilcinskas A."/>
            <person name="Vogt R."/>
            <person name="Wang P."/>
            <person name="Werren J."/>
            <person name="Yu X.Q."/>
            <person name="Zhou J.J."/>
            <person name="Brown S.J."/>
            <person name="Scherer S.E."/>
            <person name="Richards S."/>
            <person name="Blissard G.W."/>
        </authorList>
    </citation>
    <scope>NUCLEOTIDE SEQUENCE</scope>
</reference>
<dbReference type="Proteomes" id="UP000791440">
    <property type="component" value="Unassembled WGS sequence"/>
</dbReference>
<dbReference type="GO" id="GO:0031966">
    <property type="term" value="C:mitochondrial membrane"/>
    <property type="evidence" value="ECO:0007669"/>
    <property type="project" value="UniProtKB-SubCell"/>
</dbReference>
<protein>
    <recommendedName>
        <fullName evidence="9">Transmembrane protein 126A</fullName>
    </recommendedName>
</protein>
<keyword evidence="4" id="KW-0496">Mitochondrion</keyword>
<comment type="caution">
    <text evidence="7">The sequence shown here is derived from an EMBL/GenBank/DDBJ whole genome shotgun (WGS) entry which is preliminary data.</text>
</comment>
<evidence type="ECO:0000313" key="8">
    <source>
        <dbReference type="Proteomes" id="UP000791440"/>
    </source>
</evidence>